<evidence type="ECO:0000256" key="7">
    <source>
        <dbReference type="ARBA" id="ARBA00022588"/>
    </source>
</evidence>
<keyword evidence="8" id="KW-0391">Immunity</keyword>
<proteinExistence type="inferred from homology"/>
<protein>
    <recommendedName>
        <fullName evidence="5">Evolutionarily conserved signaling intermediate in Toll pathway, mitochondrial</fullName>
    </recommendedName>
</protein>
<evidence type="ECO:0000259" key="12">
    <source>
        <dbReference type="SMART" id="SM01284"/>
    </source>
</evidence>
<dbReference type="InterPro" id="IPR046448">
    <property type="entry name" value="ECSIT_N"/>
</dbReference>
<dbReference type="Pfam" id="PF06239">
    <property type="entry name" value="ECSIT_N"/>
    <property type="match status" value="1"/>
</dbReference>
<keyword evidence="9" id="KW-0809">Transit peptide</keyword>
<dbReference type="Pfam" id="PF14784">
    <property type="entry name" value="ECSIT_C"/>
    <property type="match status" value="1"/>
</dbReference>
<evidence type="ECO:0000256" key="6">
    <source>
        <dbReference type="ARBA" id="ARBA00022490"/>
    </source>
</evidence>
<gene>
    <name evidence="14" type="primary">LOC100366364</name>
</gene>
<accession>A0ABM0MGQ2</accession>
<dbReference type="GeneID" id="100366364"/>
<dbReference type="SMART" id="SM01284">
    <property type="entry name" value="ECSIT_Cterm"/>
    <property type="match status" value="1"/>
</dbReference>
<keyword evidence="13" id="KW-1185">Reference proteome</keyword>
<evidence type="ECO:0000256" key="5">
    <source>
        <dbReference type="ARBA" id="ARBA00019998"/>
    </source>
</evidence>
<name>A0ABM0MGQ2_SACKO</name>
<evidence type="ECO:0000256" key="2">
    <source>
        <dbReference type="ARBA" id="ARBA00004173"/>
    </source>
</evidence>
<feature type="domain" description="ECSIT C-terminal" evidence="12">
    <location>
        <begin position="270"/>
        <end position="376"/>
    </location>
</feature>
<dbReference type="Proteomes" id="UP000694865">
    <property type="component" value="Unplaced"/>
</dbReference>
<evidence type="ECO:0000256" key="9">
    <source>
        <dbReference type="ARBA" id="ARBA00022946"/>
    </source>
</evidence>
<reference evidence="14" key="1">
    <citation type="submission" date="2025-08" db="UniProtKB">
        <authorList>
            <consortium name="RefSeq"/>
        </authorList>
    </citation>
    <scope>IDENTIFICATION</scope>
    <source>
        <tissue evidence="14">Testes</tissue>
    </source>
</reference>
<dbReference type="InterPro" id="IPR029342">
    <property type="entry name" value="ECIST_C"/>
</dbReference>
<keyword evidence="7" id="KW-0399">Innate immunity</keyword>
<evidence type="ECO:0000256" key="4">
    <source>
        <dbReference type="ARBA" id="ARBA00007674"/>
    </source>
</evidence>
<evidence type="ECO:0000256" key="1">
    <source>
        <dbReference type="ARBA" id="ARBA00004123"/>
    </source>
</evidence>
<evidence type="ECO:0000256" key="3">
    <source>
        <dbReference type="ARBA" id="ARBA00004496"/>
    </source>
</evidence>
<keyword evidence="11" id="KW-0539">Nucleus</keyword>
<dbReference type="PANTHER" id="PTHR13113:SF1">
    <property type="entry name" value="EVOLUTIONARILY CONSERVED SIGNALING INTERMEDIATE IN TOLL PATHWAY, MITOCHONDRIAL"/>
    <property type="match status" value="1"/>
</dbReference>
<evidence type="ECO:0000256" key="11">
    <source>
        <dbReference type="ARBA" id="ARBA00023242"/>
    </source>
</evidence>
<evidence type="ECO:0000256" key="10">
    <source>
        <dbReference type="ARBA" id="ARBA00023128"/>
    </source>
</evidence>
<sequence>MASIINSVKKIPILYCRLLNPVLHSKFIPHLKCDISKTSALFIHQGCNLRQDHQTKEDDNRAKKYAELLQNSTNRESLIIQDNLFEDAYKKQPNKESFEHAINTFEGRDKRRRGHVQFMYTALKWMKIFGLEKDISVYNRLLHVFPKGEFIPENFIQTMFNHFPEEQACAIKILQQMEDNGLMPNEETKGVLLAVFGSKAHPMRKLQRMKYWFLKFRNINPFPVPKDLSDDPVVLAEIGLKRISEYDAKLDVFRYTNGAGHETFIAQVQSPEQKELLAEHPKYAPVYVEGSYNLWLRNKKLTYFVLRADNVSIAHDVDAEMKDEESTPVNPFPKEGPVFAICMAGDDSQESLRTWLTYLQEDNPNLGNLPVVFNIYQPPDREVTLHGSS</sequence>
<evidence type="ECO:0000313" key="13">
    <source>
        <dbReference type="Proteomes" id="UP000694865"/>
    </source>
</evidence>
<comment type="similarity">
    <text evidence="4">Belongs to the ECSIT family.</text>
</comment>
<dbReference type="InterPro" id="IPR010418">
    <property type="entry name" value="ECSIT"/>
</dbReference>
<dbReference type="RefSeq" id="XP_006819193.1">
    <property type="nucleotide sequence ID" value="XM_006819130.1"/>
</dbReference>
<evidence type="ECO:0000256" key="8">
    <source>
        <dbReference type="ARBA" id="ARBA00022859"/>
    </source>
</evidence>
<evidence type="ECO:0000313" key="14">
    <source>
        <dbReference type="RefSeq" id="XP_006819193.1"/>
    </source>
</evidence>
<keyword evidence="6" id="KW-0963">Cytoplasm</keyword>
<keyword evidence="10" id="KW-0496">Mitochondrion</keyword>
<dbReference type="PANTHER" id="PTHR13113">
    <property type="entry name" value="ECSIT EVOLUTIONARILY CONSERVED SIGNALING INTERMEDIATE IN TOLL PATHWAYS"/>
    <property type="match status" value="1"/>
</dbReference>
<comment type="subcellular location">
    <subcellularLocation>
        <location evidence="3">Cytoplasm</location>
    </subcellularLocation>
    <subcellularLocation>
        <location evidence="2">Mitochondrion</location>
    </subcellularLocation>
    <subcellularLocation>
        <location evidence="1">Nucleus</location>
    </subcellularLocation>
</comment>
<organism evidence="13 14">
    <name type="scientific">Saccoglossus kowalevskii</name>
    <name type="common">Acorn worm</name>
    <dbReference type="NCBI Taxonomy" id="10224"/>
    <lineage>
        <taxon>Eukaryota</taxon>
        <taxon>Metazoa</taxon>
        <taxon>Hemichordata</taxon>
        <taxon>Enteropneusta</taxon>
        <taxon>Harrimaniidae</taxon>
        <taxon>Saccoglossus</taxon>
    </lineage>
</organism>